<dbReference type="RefSeq" id="WP_194451011.1">
    <property type="nucleotide sequence ID" value="NZ_CP063849.1"/>
</dbReference>
<accession>A0A7S7SLG9</accession>
<dbReference type="Pfam" id="PF00185">
    <property type="entry name" value="OTCace"/>
    <property type="match status" value="1"/>
</dbReference>
<dbReference type="InterPro" id="IPR006131">
    <property type="entry name" value="Asp_carbamoyltransf_Asp/Orn-bd"/>
</dbReference>
<dbReference type="FunFam" id="3.40.50.1370:FF:000008">
    <property type="entry name" value="Ornithine carbamoyltransferase"/>
    <property type="match status" value="1"/>
</dbReference>
<feature type="binding site" evidence="6">
    <location>
        <begin position="138"/>
        <end position="141"/>
    </location>
    <ligand>
        <name>carbamoyl phosphate</name>
        <dbReference type="ChEBI" id="CHEBI:58228"/>
    </ligand>
</feature>
<dbReference type="HAMAP" id="MF_01109">
    <property type="entry name" value="OTCase"/>
    <property type="match status" value="1"/>
</dbReference>
<keyword evidence="4 6" id="KW-0808">Transferase</keyword>
<comment type="catalytic activity">
    <reaction evidence="5 6">
        <text>carbamoyl phosphate + L-ornithine = L-citrulline + phosphate + H(+)</text>
        <dbReference type="Rhea" id="RHEA:19513"/>
        <dbReference type="ChEBI" id="CHEBI:15378"/>
        <dbReference type="ChEBI" id="CHEBI:43474"/>
        <dbReference type="ChEBI" id="CHEBI:46911"/>
        <dbReference type="ChEBI" id="CHEBI:57743"/>
        <dbReference type="ChEBI" id="CHEBI:58228"/>
        <dbReference type="EC" id="2.1.3.3"/>
    </reaction>
</comment>
<feature type="binding site" evidence="6">
    <location>
        <begin position="273"/>
        <end position="274"/>
    </location>
    <ligand>
        <name>carbamoyl phosphate</name>
        <dbReference type="ChEBI" id="CHEBI:58228"/>
    </ligand>
</feature>
<dbReference type="NCBIfam" id="TIGR00658">
    <property type="entry name" value="orni_carb_tr"/>
    <property type="match status" value="1"/>
</dbReference>
<feature type="domain" description="Aspartate/ornithine carbamoyltransferase carbamoyl-P binding" evidence="8">
    <location>
        <begin position="18"/>
        <end position="151"/>
    </location>
</feature>
<dbReference type="Gene3D" id="3.40.50.1370">
    <property type="entry name" value="Aspartate/ornithine carbamoyltransferase"/>
    <property type="match status" value="2"/>
</dbReference>
<comment type="caution">
    <text evidence="6">Lacks conserved residue(s) required for the propagation of feature annotation.</text>
</comment>
<keyword evidence="10" id="KW-1185">Reference proteome</keyword>
<name>A0A7S7SLG9_PALFE</name>
<dbReference type="EC" id="2.1.3.3" evidence="3 6"/>
<proteinExistence type="inferred from homology"/>
<dbReference type="GO" id="GO:0042450">
    <property type="term" value="P:L-arginine biosynthetic process via ornithine"/>
    <property type="evidence" value="ECO:0007669"/>
    <property type="project" value="UniProtKB-UniRule"/>
</dbReference>
<dbReference type="Proteomes" id="UP000593892">
    <property type="component" value="Chromosome"/>
</dbReference>
<feature type="binding site" evidence="6">
    <location>
        <position position="169"/>
    </location>
    <ligand>
        <name>L-ornithine</name>
        <dbReference type="ChEBI" id="CHEBI:46911"/>
    </ligand>
</feature>
<evidence type="ECO:0000313" key="9">
    <source>
        <dbReference type="EMBL" id="QOY89349.1"/>
    </source>
</evidence>
<dbReference type="EMBL" id="CP063849">
    <property type="protein sequence ID" value="QOY89349.1"/>
    <property type="molecule type" value="Genomic_DNA"/>
</dbReference>
<dbReference type="PANTHER" id="PTHR45753:SF3">
    <property type="entry name" value="ORNITHINE TRANSCARBAMYLASE, MITOCHONDRIAL"/>
    <property type="match status" value="1"/>
</dbReference>
<dbReference type="PANTHER" id="PTHR45753">
    <property type="entry name" value="ORNITHINE CARBAMOYLTRANSFERASE, MITOCHONDRIAL"/>
    <property type="match status" value="1"/>
</dbReference>
<feature type="binding site" evidence="6">
    <location>
        <position position="301"/>
    </location>
    <ligand>
        <name>carbamoyl phosphate</name>
        <dbReference type="ChEBI" id="CHEBI:58228"/>
    </ligand>
</feature>
<organism evidence="9 10">
    <name type="scientific">Paludibaculum fermentans</name>
    <dbReference type="NCBI Taxonomy" id="1473598"/>
    <lineage>
        <taxon>Bacteria</taxon>
        <taxon>Pseudomonadati</taxon>
        <taxon>Acidobacteriota</taxon>
        <taxon>Terriglobia</taxon>
        <taxon>Bryobacterales</taxon>
        <taxon>Bryobacteraceae</taxon>
        <taxon>Paludibaculum</taxon>
    </lineage>
</organism>
<dbReference type="InterPro" id="IPR006130">
    <property type="entry name" value="Asp/Orn_carbamoylTrfase"/>
</dbReference>
<comment type="pathway">
    <text evidence="1">Amino-acid biosynthesis; L-arginine biosynthesis; L-arginine from L-ornithine and carbamoyl phosphate: step 1/3.</text>
</comment>
<gene>
    <name evidence="9" type="primary">argF</name>
    <name evidence="9" type="ORF">IRI77_05165</name>
</gene>
<dbReference type="GO" id="GO:0019240">
    <property type="term" value="P:citrulline biosynthetic process"/>
    <property type="evidence" value="ECO:0007669"/>
    <property type="project" value="TreeGrafter"/>
</dbReference>
<dbReference type="NCBIfam" id="NF001986">
    <property type="entry name" value="PRK00779.1"/>
    <property type="match status" value="1"/>
</dbReference>
<dbReference type="AlphaFoldDB" id="A0A7S7SLG9"/>
<dbReference type="GO" id="GO:0005737">
    <property type="term" value="C:cytoplasm"/>
    <property type="evidence" value="ECO:0007669"/>
    <property type="project" value="UniProtKB-SubCell"/>
</dbReference>
<dbReference type="InterPro" id="IPR024904">
    <property type="entry name" value="OTCase_ArgI"/>
</dbReference>
<dbReference type="InterPro" id="IPR006132">
    <property type="entry name" value="Asp/Orn_carbamoyltranf_P-bd"/>
</dbReference>
<dbReference type="GO" id="GO:0016597">
    <property type="term" value="F:amino acid binding"/>
    <property type="evidence" value="ECO:0007669"/>
    <property type="project" value="InterPro"/>
</dbReference>
<dbReference type="PRINTS" id="PR00102">
    <property type="entry name" value="OTCASE"/>
</dbReference>
<evidence type="ECO:0000313" key="10">
    <source>
        <dbReference type="Proteomes" id="UP000593892"/>
    </source>
</evidence>
<evidence type="ECO:0000259" key="7">
    <source>
        <dbReference type="Pfam" id="PF00185"/>
    </source>
</evidence>
<dbReference type="SUPFAM" id="SSF53671">
    <property type="entry name" value="Aspartate/ornithine carbamoyltransferase"/>
    <property type="match status" value="1"/>
</dbReference>
<protein>
    <recommendedName>
        <fullName evidence="3 6">Ornithine carbamoyltransferase</fullName>
        <shortName evidence="6">OTCase</shortName>
        <ecNumber evidence="3 6">2.1.3.3</ecNumber>
    </recommendedName>
</protein>
<comment type="subcellular location">
    <subcellularLocation>
        <location evidence="6">Cytoplasm</location>
    </subcellularLocation>
</comment>
<evidence type="ECO:0000256" key="5">
    <source>
        <dbReference type="ARBA" id="ARBA00048772"/>
    </source>
</evidence>
<evidence type="ECO:0000256" key="2">
    <source>
        <dbReference type="ARBA" id="ARBA00007805"/>
    </source>
</evidence>
<feature type="domain" description="Aspartate/ornithine carbamoyltransferase Asp/Orn-binding" evidence="7">
    <location>
        <begin position="158"/>
        <end position="311"/>
    </location>
</feature>
<dbReference type="KEGG" id="pfer:IRI77_05165"/>
<dbReference type="Pfam" id="PF02729">
    <property type="entry name" value="OTCace_N"/>
    <property type="match status" value="1"/>
</dbReference>
<dbReference type="GO" id="GO:0004585">
    <property type="term" value="F:ornithine carbamoyltransferase activity"/>
    <property type="evidence" value="ECO:0007669"/>
    <property type="project" value="UniProtKB-UniRule"/>
</dbReference>
<evidence type="ECO:0000259" key="8">
    <source>
        <dbReference type="Pfam" id="PF02729"/>
    </source>
</evidence>
<feature type="binding site" evidence="6">
    <location>
        <position position="233"/>
    </location>
    <ligand>
        <name>L-ornithine</name>
        <dbReference type="ChEBI" id="CHEBI:46911"/>
    </ligand>
</feature>
<reference evidence="9 10" key="1">
    <citation type="submission" date="2020-10" db="EMBL/GenBank/DDBJ databases">
        <title>Complete genome sequence of Paludibaculum fermentans P105T, a facultatively anaerobic acidobacterium capable of dissimilatory Fe(III) reduction.</title>
        <authorList>
            <person name="Dedysh S.N."/>
            <person name="Beletsky A.V."/>
            <person name="Kulichevskaya I.S."/>
            <person name="Mardanov A.V."/>
            <person name="Ravin N.V."/>
        </authorList>
    </citation>
    <scope>NUCLEOTIDE SEQUENCE [LARGE SCALE GENOMIC DNA]</scope>
    <source>
        <strain evidence="9 10">P105</strain>
    </source>
</reference>
<evidence type="ECO:0000256" key="3">
    <source>
        <dbReference type="ARBA" id="ARBA00013007"/>
    </source>
</evidence>
<evidence type="ECO:0000256" key="4">
    <source>
        <dbReference type="ARBA" id="ARBA00022679"/>
    </source>
</evidence>
<feature type="binding site" evidence="6">
    <location>
        <begin position="237"/>
        <end position="238"/>
    </location>
    <ligand>
        <name>L-ornithine</name>
        <dbReference type="ChEBI" id="CHEBI:46911"/>
    </ligand>
</feature>
<comment type="similarity">
    <text evidence="2 6">Belongs to the aspartate/ornithine carbamoyltransferase superfamily. OTCase family.</text>
</comment>
<sequence length="318" mass="34660">MTKPQPAFSLPSIAAGDLTSDFDLTVEELQTLLDLAADVKRHPGHYRSALSGRIISLLFEKPSLRTRITFEVAAKQLGGDAILNIGPIGGREPVADVARNLERWTDLIVARTFDQKTVDDLARFARIPVINALSDMYHPCQVFADMLTLREHWGSVAGRKLAFVGDGNNVAHSLMLNAARLGLNFACIIPPGYEPNETIVAQAREFGQATGATVEVTTDIDEGLKNANAVYTDVWASMGQEHEAAERARVFAPYQVNTQLLAKAAPGALFLHCLPAHREEEVTAEVIESSVSVVFDEAENRLHAQKALLLMLLDGPAR</sequence>
<keyword evidence="6" id="KW-0963">Cytoplasm</keyword>
<dbReference type="InterPro" id="IPR036901">
    <property type="entry name" value="Asp/Orn_carbamoylTrfase_sf"/>
</dbReference>
<dbReference type="PRINTS" id="PR00100">
    <property type="entry name" value="AOTCASE"/>
</dbReference>
<dbReference type="InterPro" id="IPR002292">
    <property type="entry name" value="Orn/put_carbamltrans"/>
</dbReference>
<evidence type="ECO:0000256" key="1">
    <source>
        <dbReference type="ARBA" id="ARBA00004975"/>
    </source>
</evidence>
<feature type="binding site" evidence="6">
    <location>
        <position position="111"/>
    </location>
    <ligand>
        <name>carbamoyl phosphate</name>
        <dbReference type="ChEBI" id="CHEBI:58228"/>
    </ligand>
</feature>
<evidence type="ECO:0000256" key="6">
    <source>
        <dbReference type="HAMAP-Rule" id="MF_01109"/>
    </source>
</evidence>